<dbReference type="Pfam" id="PF00355">
    <property type="entry name" value="Rieske"/>
    <property type="match status" value="1"/>
</dbReference>
<dbReference type="SUPFAM" id="SSF50022">
    <property type="entry name" value="ISP domain"/>
    <property type="match status" value="1"/>
</dbReference>
<feature type="transmembrane region" description="Helical" evidence="10">
    <location>
        <begin position="163"/>
        <end position="189"/>
    </location>
</feature>
<feature type="domain" description="Rieske" evidence="11">
    <location>
        <begin position="20"/>
        <end position="113"/>
    </location>
</feature>
<feature type="transmembrane region" description="Helical" evidence="10">
    <location>
        <begin position="231"/>
        <end position="252"/>
    </location>
</feature>
<evidence type="ECO:0000256" key="4">
    <source>
        <dbReference type="ARBA" id="ARBA00022714"/>
    </source>
</evidence>
<keyword evidence="2" id="KW-1003">Cell membrane</keyword>
<keyword evidence="13" id="KW-1185">Reference proteome</keyword>
<feature type="transmembrane region" description="Helical" evidence="10">
    <location>
        <begin position="346"/>
        <end position="365"/>
    </location>
</feature>
<dbReference type="RefSeq" id="WP_131447628.1">
    <property type="nucleotide sequence ID" value="NZ_SJZB01000042.1"/>
</dbReference>
<name>A0A4R1B8A4_9PROT</name>
<dbReference type="GO" id="GO:0005886">
    <property type="term" value="C:plasma membrane"/>
    <property type="evidence" value="ECO:0007669"/>
    <property type="project" value="UniProtKB-SubCell"/>
</dbReference>
<proteinExistence type="predicted"/>
<comment type="caution">
    <text evidence="12">The sequence shown here is derived from an EMBL/GenBank/DDBJ whole genome shotgun (WGS) entry which is preliminary data.</text>
</comment>
<accession>A0A4R1B8A4</accession>
<dbReference type="Pfam" id="PF01810">
    <property type="entry name" value="LysE"/>
    <property type="match status" value="1"/>
</dbReference>
<keyword evidence="8" id="KW-0411">Iron-sulfur</keyword>
<keyword evidence="7" id="KW-0408">Iron</keyword>
<dbReference type="EMBL" id="SJZB01000042">
    <property type="protein sequence ID" value="TCJ12815.1"/>
    <property type="molecule type" value="Genomic_DNA"/>
</dbReference>
<evidence type="ECO:0000256" key="2">
    <source>
        <dbReference type="ARBA" id="ARBA00022475"/>
    </source>
</evidence>
<evidence type="ECO:0000256" key="3">
    <source>
        <dbReference type="ARBA" id="ARBA00022692"/>
    </source>
</evidence>
<sequence>MPSSPTEDPSSRAPADAERFWVAASDQLAEGGYLRLDIGHAGETISVVVFRYQGKCLAYRNLCVHMPRELDCEQDMIFDPSGRFLRCSMHGIVYEPLTGESVSEICAGQRLTPSASSRTRRASGSPTGWPVRWLSATETSGRASRPHVAPHSSPHAMTPALPAWPLFSAFLLASLALALTPGPGVLYIVARSVAQGRRSGLVSVAGVALGNLANALAAAVGLAALFAVSSLAFAAVKYAGAAYLVYLGVRMLRAAQAETPALRPEPASLGRLFRDGFVVALLNPKTTVFFAAFLPQFLDPGAPTLAATVTLGALFVAIAATTDSLYAFAAGAIAGRLARAAGARRLGRLLGGGAFVGLGLFAALTGSRAGR</sequence>
<evidence type="ECO:0000259" key="11">
    <source>
        <dbReference type="PROSITE" id="PS51296"/>
    </source>
</evidence>
<organism evidence="12 13">
    <name type="scientific">Parasulfuritortus cantonensis</name>
    <dbReference type="NCBI Taxonomy" id="2528202"/>
    <lineage>
        <taxon>Bacteria</taxon>
        <taxon>Pseudomonadati</taxon>
        <taxon>Pseudomonadota</taxon>
        <taxon>Betaproteobacteria</taxon>
        <taxon>Nitrosomonadales</taxon>
        <taxon>Thiobacillaceae</taxon>
        <taxon>Parasulfuritortus</taxon>
    </lineage>
</organism>
<dbReference type="InterPro" id="IPR001123">
    <property type="entry name" value="LeuE-type"/>
</dbReference>
<protein>
    <recommendedName>
        <fullName evidence="11">Rieske domain-containing protein</fullName>
    </recommendedName>
</protein>
<evidence type="ECO:0000256" key="5">
    <source>
        <dbReference type="ARBA" id="ARBA00022723"/>
    </source>
</evidence>
<dbReference type="InterPro" id="IPR036922">
    <property type="entry name" value="Rieske_2Fe-2S_sf"/>
</dbReference>
<keyword evidence="5" id="KW-0479">Metal-binding</keyword>
<reference evidence="12 13" key="1">
    <citation type="submission" date="2019-03" db="EMBL/GenBank/DDBJ databases">
        <title>Genome sequence of Thiobacillaceae bacterium LSR1, a sulfur-oxidizing bacterium isolated from freshwater sediment.</title>
        <authorList>
            <person name="Li S."/>
        </authorList>
    </citation>
    <scope>NUCLEOTIDE SEQUENCE [LARGE SCALE GENOMIC DNA]</scope>
    <source>
        <strain evidence="12 13">LSR1</strain>
    </source>
</reference>
<dbReference type="AlphaFoldDB" id="A0A4R1B8A4"/>
<dbReference type="PROSITE" id="PS51296">
    <property type="entry name" value="RIESKE"/>
    <property type="match status" value="1"/>
</dbReference>
<evidence type="ECO:0000313" key="12">
    <source>
        <dbReference type="EMBL" id="TCJ12815.1"/>
    </source>
</evidence>
<evidence type="ECO:0000313" key="13">
    <source>
        <dbReference type="Proteomes" id="UP000295443"/>
    </source>
</evidence>
<comment type="subcellular location">
    <subcellularLocation>
        <location evidence="1">Cell membrane</location>
        <topology evidence="1">Multi-pass membrane protein</topology>
    </subcellularLocation>
</comment>
<dbReference type="PANTHER" id="PTHR30086:SF20">
    <property type="entry name" value="ARGININE EXPORTER PROTEIN ARGO-RELATED"/>
    <property type="match status" value="1"/>
</dbReference>
<evidence type="ECO:0000256" key="7">
    <source>
        <dbReference type="ARBA" id="ARBA00023004"/>
    </source>
</evidence>
<evidence type="ECO:0000256" key="8">
    <source>
        <dbReference type="ARBA" id="ARBA00023014"/>
    </source>
</evidence>
<dbReference type="GO" id="GO:0046872">
    <property type="term" value="F:metal ion binding"/>
    <property type="evidence" value="ECO:0007669"/>
    <property type="project" value="UniProtKB-KW"/>
</dbReference>
<evidence type="ECO:0000256" key="9">
    <source>
        <dbReference type="ARBA" id="ARBA00023136"/>
    </source>
</evidence>
<dbReference type="OrthoDB" id="9794779at2"/>
<dbReference type="GO" id="GO:0015171">
    <property type="term" value="F:amino acid transmembrane transporter activity"/>
    <property type="evidence" value="ECO:0007669"/>
    <property type="project" value="TreeGrafter"/>
</dbReference>
<evidence type="ECO:0000256" key="1">
    <source>
        <dbReference type="ARBA" id="ARBA00004651"/>
    </source>
</evidence>
<feature type="transmembrane region" description="Helical" evidence="10">
    <location>
        <begin position="305"/>
        <end position="334"/>
    </location>
</feature>
<evidence type="ECO:0000256" key="6">
    <source>
        <dbReference type="ARBA" id="ARBA00022989"/>
    </source>
</evidence>
<gene>
    <name evidence="12" type="ORF">EZJ19_11285</name>
</gene>
<dbReference type="PANTHER" id="PTHR30086">
    <property type="entry name" value="ARGININE EXPORTER PROTEIN ARGO"/>
    <property type="match status" value="1"/>
</dbReference>
<feature type="transmembrane region" description="Helical" evidence="10">
    <location>
        <begin position="201"/>
        <end position="225"/>
    </location>
</feature>
<dbReference type="InterPro" id="IPR017941">
    <property type="entry name" value="Rieske_2Fe-2S"/>
</dbReference>
<dbReference type="Gene3D" id="2.102.10.10">
    <property type="entry name" value="Rieske [2Fe-2S] iron-sulphur domain"/>
    <property type="match status" value="1"/>
</dbReference>
<dbReference type="Proteomes" id="UP000295443">
    <property type="component" value="Unassembled WGS sequence"/>
</dbReference>
<keyword evidence="3 10" id="KW-0812">Transmembrane</keyword>
<feature type="transmembrane region" description="Helical" evidence="10">
    <location>
        <begin position="272"/>
        <end position="293"/>
    </location>
</feature>
<keyword evidence="9 10" id="KW-0472">Membrane</keyword>
<keyword evidence="6 10" id="KW-1133">Transmembrane helix</keyword>
<dbReference type="GO" id="GO:0051537">
    <property type="term" value="F:2 iron, 2 sulfur cluster binding"/>
    <property type="evidence" value="ECO:0007669"/>
    <property type="project" value="UniProtKB-KW"/>
</dbReference>
<evidence type="ECO:0000256" key="10">
    <source>
        <dbReference type="SAM" id="Phobius"/>
    </source>
</evidence>
<keyword evidence="4" id="KW-0001">2Fe-2S</keyword>